<dbReference type="EMBL" id="UINC01147721">
    <property type="protein sequence ID" value="SVD39212.1"/>
    <property type="molecule type" value="Genomic_DNA"/>
</dbReference>
<sequence>MLFTSGYPDPNGGFHARDRNRPLVTMQARSTDGGDSWSVTEAPLRFGTGLGTHEHMNQAIVESLDAVKFESSSDTDFSDPNLAVMCGKTGLTAGSKSWFYTSVDRCRTWGGPFEIPMFDQLGIAA</sequence>
<reference evidence="1" key="1">
    <citation type="submission" date="2018-05" db="EMBL/GenBank/DDBJ databases">
        <authorList>
            <person name="Lanie J.A."/>
            <person name="Ng W.-L."/>
            <person name="Kazmierczak K.M."/>
            <person name="Andrzejewski T.M."/>
            <person name="Davidsen T.M."/>
            <person name="Wayne K.J."/>
            <person name="Tettelin H."/>
            <person name="Glass J.I."/>
            <person name="Rusch D."/>
            <person name="Podicherti R."/>
            <person name="Tsui H.-C.T."/>
            <person name="Winkler M.E."/>
        </authorList>
    </citation>
    <scope>NUCLEOTIDE SEQUENCE</scope>
</reference>
<name>A0A382UY66_9ZZZZ</name>
<evidence type="ECO:0008006" key="2">
    <source>
        <dbReference type="Google" id="ProtNLM"/>
    </source>
</evidence>
<accession>A0A382UY66</accession>
<dbReference type="SUPFAM" id="SSF50939">
    <property type="entry name" value="Sialidases"/>
    <property type="match status" value="1"/>
</dbReference>
<feature type="non-terminal residue" evidence="1">
    <location>
        <position position="125"/>
    </location>
</feature>
<organism evidence="1">
    <name type="scientific">marine metagenome</name>
    <dbReference type="NCBI Taxonomy" id="408172"/>
    <lineage>
        <taxon>unclassified sequences</taxon>
        <taxon>metagenomes</taxon>
        <taxon>ecological metagenomes</taxon>
    </lineage>
</organism>
<evidence type="ECO:0000313" key="1">
    <source>
        <dbReference type="EMBL" id="SVD39212.1"/>
    </source>
</evidence>
<gene>
    <name evidence="1" type="ORF">METZ01_LOCUS392066</name>
</gene>
<dbReference type="Gene3D" id="2.120.10.10">
    <property type="match status" value="1"/>
</dbReference>
<dbReference type="InterPro" id="IPR036278">
    <property type="entry name" value="Sialidase_sf"/>
</dbReference>
<dbReference type="AlphaFoldDB" id="A0A382UY66"/>
<proteinExistence type="predicted"/>
<protein>
    <recommendedName>
        <fullName evidence="2">Exo-alpha-sialidase</fullName>
    </recommendedName>
</protein>